<dbReference type="EMBL" id="AAOT01000009">
    <property type="protein sequence ID" value="EAR51755.1"/>
    <property type="molecule type" value="Genomic_DNA"/>
</dbReference>
<dbReference type="InterPro" id="IPR037925">
    <property type="entry name" value="FlgE/F/G-like"/>
</dbReference>
<dbReference type="PANTHER" id="PTHR30435:SF19">
    <property type="entry name" value="FLAGELLAR BASAL-BODY ROD PROTEIN FLGG"/>
    <property type="match status" value="1"/>
</dbReference>
<evidence type="ECO:0000313" key="8">
    <source>
        <dbReference type="EMBL" id="EAR51755.1"/>
    </source>
</evidence>
<sequence>MENSNYIALSLATVMQRSIDVAANNMANANTAGFKGERILFDSYLSPGDAGEENGATFVLDRGSFMDDSQGPVRNTGNVLDVALQGPGWFSYQTQDGQQAFGRDGRFAVDAQGNLVTQAGARVLDAGGQPIALPPDAVAELVIADDGTLSSPATGALGRLGVFDVPDLKSYTRIGAGMFVAPAEADVAAPLPDLATKVVQGALEGSNVQPIVEMTRMMAIQKSYEQATKLMGTGDELRKDALRRLGQV</sequence>
<protein>
    <submittedName>
        <fullName evidence="8">Flagellar basal-body rod protein FlgF</fullName>
    </submittedName>
</protein>
<dbReference type="InterPro" id="IPR010930">
    <property type="entry name" value="Flg_bb/hook_C_dom"/>
</dbReference>
<evidence type="ECO:0000256" key="2">
    <source>
        <dbReference type="ARBA" id="ARBA00009677"/>
    </source>
</evidence>
<organism evidence="8 9">
    <name type="scientific">Oceanicola granulosus (strain ATCC BAA-861 / DSM 15982 / KCTC 12143 / HTCC2516)</name>
    <dbReference type="NCBI Taxonomy" id="314256"/>
    <lineage>
        <taxon>Bacteria</taxon>
        <taxon>Pseudomonadati</taxon>
        <taxon>Pseudomonadota</taxon>
        <taxon>Alphaproteobacteria</taxon>
        <taxon>Rhodobacterales</taxon>
        <taxon>Roseobacteraceae</taxon>
        <taxon>Oceanicola</taxon>
    </lineage>
</organism>
<dbReference type="NCBIfam" id="TIGR03506">
    <property type="entry name" value="FlgEFG_subfam"/>
    <property type="match status" value="1"/>
</dbReference>
<dbReference type="InterPro" id="IPR001444">
    <property type="entry name" value="Flag_bb_rod_N"/>
</dbReference>
<comment type="subcellular location">
    <subcellularLocation>
        <location evidence="1 4">Bacterial flagellum basal body</location>
    </subcellularLocation>
</comment>
<keyword evidence="3 4" id="KW-0975">Bacterial flagellum</keyword>
<feature type="domain" description="Flagellar basal-body/hook protein C-terminal" evidence="6">
    <location>
        <begin position="199"/>
        <end position="243"/>
    </location>
</feature>
<dbReference type="InterPro" id="IPR053967">
    <property type="entry name" value="LlgE_F_G-like_D1"/>
</dbReference>
<evidence type="ECO:0000256" key="1">
    <source>
        <dbReference type="ARBA" id="ARBA00004117"/>
    </source>
</evidence>
<dbReference type="Proteomes" id="UP000003635">
    <property type="component" value="Unassembled WGS sequence"/>
</dbReference>
<dbReference type="STRING" id="314256.OG2516_06816"/>
<feature type="domain" description="Flagellar basal body rod protein N-terminal" evidence="5">
    <location>
        <begin position="16"/>
        <end position="35"/>
    </location>
</feature>
<dbReference type="GO" id="GO:0009425">
    <property type="term" value="C:bacterial-type flagellum basal body"/>
    <property type="evidence" value="ECO:0007669"/>
    <property type="project" value="UniProtKB-SubCell"/>
</dbReference>
<comment type="similarity">
    <text evidence="2 4">Belongs to the flagella basal body rod proteins family.</text>
</comment>
<evidence type="ECO:0000259" key="7">
    <source>
        <dbReference type="Pfam" id="PF22692"/>
    </source>
</evidence>
<dbReference type="RefSeq" id="WP_007254889.1">
    <property type="nucleotide sequence ID" value="NZ_CH724107.1"/>
</dbReference>
<dbReference type="PANTHER" id="PTHR30435">
    <property type="entry name" value="FLAGELLAR PROTEIN"/>
    <property type="match status" value="1"/>
</dbReference>
<keyword evidence="8" id="KW-0282">Flagellum</keyword>
<gene>
    <name evidence="8" type="ORF">OG2516_06816</name>
</gene>
<dbReference type="Pfam" id="PF22692">
    <property type="entry name" value="LlgE_F_G_D1"/>
    <property type="match status" value="1"/>
</dbReference>
<feature type="domain" description="Flagellar hook protein FlgE/F/G-like D1" evidence="7">
    <location>
        <begin position="83"/>
        <end position="150"/>
    </location>
</feature>
<dbReference type="InterPro" id="IPR020013">
    <property type="entry name" value="Flagellar_FlgE/F/G"/>
</dbReference>
<dbReference type="Pfam" id="PF06429">
    <property type="entry name" value="Flg_bbr_C"/>
    <property type="match status" value="1"/>
</dbReference>
<keyword evidence="8" id="KW-0969">Cilium</keyword>
<evidence type="ECO:0000256" key="4">
    <source>
        <dbReference type="RuleBase" id="RU362116"/>
    </source>
</evidence>
<dbReference type="Pfam" id="PF00460">
    <property type="entry name" value="Flg_bb_rod"/>
    <property type="match status" value="1"/>
</dbReference>
<dbReference type="GO" id="GO:0071978">
    <property type="term" value="P:bacterial-type flagellum-dependent swarming motility"/>
    <property type="evidence" value="ECO:0007669"/>
    <property type="project" value="TreeGrafter"/>
</dbReference>
<evidence type="ECO:0000259" key="6">
    <source>
        <dbReference type="Pfam" id="PF06429"/>
    </source>
</evidence>
<dbReference type="HOGENOM" id="CLU_013687_0_0_5"/>
<keyword evidence="8" id="KW-0966">Cell projection</keyword>
<dbReference type="AlphaFoldDB" id="Q2CGG3"/>
<dbReference type="SUPFAM" id="SSF117143">
    <property type="entry name" value="Flagellar hook protein flgE"/>
    <property type="match status" value="1"/>
</dbReference>
<evidence type="ECO:0000259" key="5">
    <source>
        <dbReference type="Pfam" id="PF00460"/>
    </source>
</evidence>
<name>Q2CGG3_OCEGH</name>
<comment type="caution">
    <text evidence="8">The sequence shown here is derived from an EMBL/GenBank/DDBJ whole genome shotgun (WGS) entry which is preliminary data.</text>
</comment>
<evidence type="ECO:0000313" key="9">
    <source>
        <dbReference type="Proteomes" id="UP000003635"/>
    </source>
</evidence>
<evidence type="ECO:0000256" key="3">
    <source>
        <dbReference type="ARBA" id="ARBA00023143"/>
    </source>
</evidence>
<dbReference type="OrthoDB" id="9804559at2"/>
<keyword evidence="9" id="KW-1185">Reference proteome</keyword>
<accession>Q2CGG3</accession>
<proteinExistence type="inferred from homology"/>
<reference evidence="8 9" key="1">
    <citation type="journal article" date="2010" name="J. Bacteriol.">
        <title>Genome sequences of Oceanicola granulosus HTCC2516(T) and Oceanicola batsensis HTCC2597(TDelta).</title>
        <authorList>
            <person name="Thrash J.C."/>
            <person name="Cho J.C."/>
            <person name="Vergin K.L."/>
            <person name="Giovannoni S.J."/>
        </authorList>
    </citation>
    <scope>NUCLEOTIDE SEQUENCE [LARGE SCALE GENOMIC DNA]</scope>
    <source>
        <strain evidence="9">ATCC BAA-861 / DSM 15982 / KCTC 12143 / HTCC2516</strain>
    </source>
</reference>
<dbReference type="eggNOG" id="COG4786">
    <property type="taxonomic scope" value="Bacteria"/>
</dbReference>